<dbReference type="AlphaFoldDB" id="A0A1I2MEJ5"/>
<sequence>MKKNTRSGNGYEHKKCLPLSSNGAKSISPTKDKDDFPTTILNKYFTLGDKIKVYAGSKLLDQRGTFLTAGPDFFIWIDGDGYVRLQIIGGGISIGQSKEKK</sequence>
<dbReference type="RefSeq" id="WP_089751672.1">
    <property type="nucleotide sequence ID" value="NZ_FOOG01000012.1"/>
</dbReference>
<reference evidence="3" key="1">
    <citation type="submission" date="2016-10" db="EMBL/GenBank/DDBJ databases">
        <authorList>
            <person name="Varghese N."/>
            <person name="Submissions S."/>
        </authorList>
    </citation>
    <scope>NUCLEOTIDE SEQUENCE [LARGE SCALE GENOMIC DNA]</scope>
    <source>
        <strain evidence="3">FP5</strain>
    </source>
</reference>
<feature type="region of interest" description="Disordered" evidence="1">
    <location>
        <begin position="1"/>
        <end position="34"/>
    </location>
</feature>
<protein>
    <submittedName>
        <fullName evidence="2">Uncharacterized protein</fullName>
    </submittedName>
</protein>
<name>A0A1I2MEJ5_9BACI</name>
<keyword evidence="3" id="KW-1185">Reference proteome</keyword>
<evidence type="ECO:0000256" key="1">
    <source>
        <dbReference type="SAM" id="MobiDB-lite"/>
    </source>
</evidence>
<feature type="compositionally biased region" description="Polar residues" evidence="1">
    <location>
        <begin position="19"/>
        <end position="29"/>
    </location>
</feature>
<gene>
    <name evidence="2" type="ORF">SAMN05216353_1122</name>
</gene>
<dbReference type="OrthoDB" id="2940563at2"/>
<dbReference type="EMBL" id="FOOG01000012">
    <property type="protein sequence ID" value="SFF87806.1"/>
    <property type="molecule type" value="Genomic_DNA"/>
</dbReference>
<dbReference type="Proteomes" id="UP000198897">
    <property type="component" value="Unassembled WGS sequence"/>
</dbReference>
<organism evidence="2 3">
    <name type="scientific">Halobacillus alkaliphilus</name>
    <dbReference type="NCBI Taxonomy" id="396056"/>
    <lineage>
        <taxon>Bacteria</taxon>
        <taxon>Bacillati</taxon>
        <taxon>Bacillota</taxon>
        <taxon>Bacilli</taxon>
        <taxon>Bacillales</taxon>
        <taxon>Bacillaceae</taxon>
        <taxon>Halobacillus</taxon>
    </lineage>
</organism>
<evidence type="ECO:0000313" key="3">
    <source>
        <dbReference type="Proteomes" id="UP000198897"/>
    </source>
</evidence>
<evidence type="ECO:0000313" key="2">
    <source>
        <dbReference type="EMBL" id="SFF87806.1"/>
    </source>
</evidence>
<proteinExistence type="predicted"/>
<accession>A0A1I2MEJ5</accession>